<dbReference type="FunFam" id="3.60.21.10:FF:000212">
    <property type="entry name" value="Serine/threonine-protein phosphatase"/>
    <property type="match status" value="1"/>
</dbReference>
<evidence type="ECO:0000256" key="8">
    <source>
        <dbReference type="ARBA" id="ARBA00048336"/>
    </source>
</evidence>
<dbReference type="PROSITE" id="PS50002">
    <property type="entry name" value="SH3"/>
    <property type="match status" value="1"/>
</dbReference>
<evidence type="ECO:0000256" key="4">
    <source>
        <dbReference type="ARBA" id="ARBA00022801"/>
    </source>
</evidence>
<organism evidence="13 14">
    <name type="scientific">Rotaria socialis</name>
    <dbReference type="NCBI Taxonomy" id="392032"/>
    <lineage>
        <taxon>Eukaryota</taxon>
        <taxon>Metazoa</taxon>
        <taxon>Spiralia</taxon>
        <taxon>Gnathifera</taxon>
        <taxon>Rotifera</taxon>
        <taxon>Eurotatoria</taxon>
        <taxon>Bdelloidea</taxon>
        <taxon>Philodinida</taxon>
        <taxon>Philodinidae</taxon>
        <taxon>Rotaria</taxon>
    </lineage>
</organism>
<dbReference type="AlphaFoldDB" id="A0A818V4M3"/>
<dbReference type="GO" id="GO:0005737">
    <property type="term" value="C:cytoplasm"/>
    <property type="evidence" value="ECO:0007669"/>
    <property type="project" value="TreeGrafter"/>
</dbReference>
<dbReference type="PANTHER" id="PTHR11668">
    <property type="entry name" value="SERINE/THREONINE PROTEIN PHOSPHATASE"/>
    <property type="match status" value="1"/>
</dbReference>
<keyword evidence="4 10" id="KW-0378">Hydrolase</keyword>
<sequence>IKYPENFFLLRGNHECASINRIYGFYDECKRRYNIKLWKTFTDCFNCLPIAAIIDEKIFCCHGGLSPDLQTMEQIRRIMRPTDVPDTGLLCDLLWSDPDKETQGWGENDRGVSFTFGADVVAKFLNRHDMDLICRAHQVVEDGYEFFAKRQLVTLFSAPNYCGEFDNAGGMMSVDETLMCSFQILKPSEKKAKYQYGGIGTADDELTLTVNDIVTVLDKNLEDEGWWKGEVNGRIGVFPDNYVEEIPAMTTPLINSKHRPNTPEAGTKNPTQTLPKAKITNGDSSHTYSNDSRPGKSTSISDEEGHTSRNHYAEINNLDAIGTTEKLSSFNKPKPVSSKRPPSSTIRKMENGLSKTTGSVEETNQNNRPQSADAKPEHRVHTPSPPSSQREPGQLESPRYTNRPSSLHSTLVNTNQ</sequence>
<dbReference type="PANTHER" id="PTHR11668:SF300">
    <property type="entry name" value="SERINE_THREONINE-PROTEIN PHOSPHATASE"/>
    <property type="match status" value="1"/>
</dbReference>
<name>A0A818V4M3_9BILA</name>
<proteinExistence type="inferred from homology"/>
<dbReference type="Gene3D" id="3.60.21.10">
    <property type="match status" value="1"/>
</dbReference>
<feature type="compositionally biased region" description="Polar residues" evidence="11">
    <location>
        <begin position="353"/>
        <end position="370"/>
    </location>
</feature>
<dbReference type="InterPro" id="IPR006186">
    <property type="entry name" value="Ser/Thr-sp_prot-phosphatase"/>
</dbReference>
<reference evidence="13" key="1">
    <citation type="submission" date="2021-02" db="EMBL/GenBank/DDBJ databases">
        <authorList>
            <person name="Nowell W R."/>
        </authorList>
    </citation>
    <scope>NUCLEOTIDE SEQUENCE</scope>
</reference>
<dbReference type="PROSITE" id="PS00125">
    <property type="entry name" value="SER_THR_PHOSPHATASE"/>
    <property type="match status" value="1"/>
</dbReference>
<feature type="non-terminal residue" evidence="13">
    <location>
        <position position="416"/>
    </location>
</feature>
<evidence type="ECO:0000256" key="6">
    <source>
        <dbReference type="ARBA" id="ARBA00023211"/>
    </source>
</evidence>
<keyword evidence="2 9" id="KW-0728">SH3 domain</keyword>
<dbReference type="SUPFAM" id="SSF50044">
    <property type="entry name" value="SH3-domain"/>
    <property type="match status" value="1"/>
</dbReference>
<feature type="compositionally biased region" description="Polar residues" evidence="11">
    <location>
        <begin position="281"/>
        <end position="300"/>
    </location>
</feature>
<dbReference type="InterPro" id="IPR029052">
    <property type="entry name" value="Metallo-depent_PP-like"/>
</dbReference>
<dbReference type="SMART" id="SM00156">
    <property type="entry name" value="PP2Ac"/>
    <property type="match status" value="1"/>
</dbReference>
<evidence type="ECO:0000256" key="2">
    <source>
        <dbReference type="ARBA" id="ARBA00022443"/>
    </source>
</evidence>
<evidence type="ECO:0000256" key="9">
    <source>
        <dbReference type="PROSITE-ProRule" id="PRU00192"/>
    </source>
</evidence>
<evidence type="ECO:0000256" key="10">
    <source>
        <dbReference type="RuleBase" id="RU004273"/>
    </source>
</evidence>
<evidence type="ECO:0000256" key="11">
    <source>
        <dbReference type="SAM" id="MobiDB-lite"/>
    </source>
</evidence>
<accession>A0A818V4M3</accession>
<dbReference type="Pfam" id="PF14604">
    <property type="entry name" value="SH3_9"/>
    <property type="match status" value="1"/>
</dbReference>
<evidence type="ECO:0000259" key="12">
    <source>
        <dbReference type="PROSITE" id="PS50002"/>
    </source>
</evidence>
<dbReference type="PRINTS" id="PR00114">
    <property type="entry name" value="STPHPHTASE"/>
</dbReference>
<dbReference type="PRINTS" id="PR00452">
    <property type="entry name" value="SH3DOMAIN"/>
</dbReference>
<evidence type="ECO:0000256" key="1">
    <source>
        <dbReference type="ARBA" id="ARBA00001936"/>
    </source>
</evidence>
<comment type="cofactor">
    <cofactor evidence="1">
        <name>Mn(2+)</name>
        <dbReference type="ChEBI" id="CHEBI:29035"/>
    </cofactor>
</comment>
<keyword evidence="3" id="KW-0479">Metal-binding</keyword>
<comment type="similarity">
    <text evidence="10">Belongs to the PPP phosphatase family.</text>
</comment>
<dbReference type="EMBL" id="CAJNYT010004985">
    <property type="protein sequence ID" value="CAF3705965.1"/>
    <property type="molecule type" value="Genomic_DNA"/>
</dbReference>
<dbReference type="SMART" id="SM00326">
    <property type="entry name" value="SH3"/>
    <property type="match status" value="1"/>
</dbReference>
<dbReference type="GO" id="GO:0046872">
    <property type="term" value="F:metal ion binding"/>
    <property type="evidence" value="ECO:0007669"/>
    <property type="project" value="UniProtKB-KW"/>
</dbReference>
<keyword evidence="6" id="KW-0464">Manganese</keyword>
<feature type="non-terminal residue" evidence="13">
    <location>
        <position position="1"/>
    </location>
</feature>
<feature type="region of interest" description="Disordered" evidence="11">
    <location>
        <begin position="252"/>
        <end position="416"/>
    </location>
</feature>
<dbReference type="SUPFAM" id="SSF56300">
    <property type="entry name" value="Metallo-dependent phosphatases"/>
    <property type="match status" value="1"/>
</dbReference>
<dbReference type="InterPro" id="IPR004843">
    <property type="entry name" value="Calcineurin-like_PHP"/>
</dbReference>
<evidence type="ECO:0000313" key="14">
    <source>
        <dbReference type="Proteomes" id="UP000663872"/>
    </source>
</evidence>
<dbReference type="GO" id="GO:0005634">
    <property type="term" value="C:nucleus"/>
    <property type="evidence" value="ECO:0007669"/>
    <property type="project" value="TreeGrafter"/>
</dbReference>
<feature type="compositionally biased region" description="Polar residues" evidence="11">
    <location>
        <begin position="399"/>
        <end position="416"/>
    </location>
</feature>
<feature type="compositionally biased region" description="Low complexity" evidence="11">
    <location>
        <begin position="332"/>
        <end position="344"/>
    </location>
</feature>
<feature type="domain" description="SH3" evidence="12">
    <location>
        <begin position="185"/>
        <end position="248"/>
    </location>
</feature>
<comment type="caution">
    <text evidence="13">The sequence shown here is derived from an EMBL/GenBank/DDBJ whole genome shotgun (WGS) entry which is preliminary data.</text>
</comment>
<evidence type="ECO:0000313" key="13">
    <source>
        <dbReference type="EMBL" id="CAF3705965.1"/>
    </source>
</evidence>
<keyword evidence="5" id="KW-0904">Protein phosphatase</keyword>
<protein>
    <recommendedName>
        <fullName evidence="10">Serine/threonine-protein phosphatase</fullName>
        <ecNumber evidence="10">3.1.3.16</ecNumber>
    </recommendedName>
</protein>
<comment type="catalytic activity">
    <reaction evidence="7">
        <text>O-phospho-L-seryl-[protein] + H2O = L-seryl-[protein] + phosphate</text>
        <dbReference type="Rhea" id="RHEA:20629"/>
        <dbReference type="Rhea" id="RHEA-COMP:9863"/>
        <dbReference type="Rhea" id="RHEA-COMP:11604"/>
        <dbReference type="ChEBI" id="CHEBI:15377"/>
        <dbReference type="ChEBI" id="CHEBI:29999"/>
        <dbReference type="ChEBI" id="CHEBI:43474"/>
        <dbReference type="ChEBI" id="CHEBI:83421"/>
        <dbReference type="EC" id="3.1.3.16"/>
    </reaction>
</comment>
<dbReference type="Proteomes" id="UP000663872">
    <property type="component" value="Unassembled WGS sequence"/>
</dbReference>
<comment type="catalytic activity">
    <reaction evidence="8 10">
        <text>O-phospho-L-threonyl-[protein] + H2O = L-threonyl-[protein] + phosphate</text>
        <dbReference type="Rhea" id="RHEA:47004"/>
        <dbReference type="Rhea" id="RHEA-COMP:11060"/>
        <dbReference type="Rhea" id="RHEA-COMP:11605"/>
        <dbReference type="ChEBI" id="CHEBI:15377"/>
        <dbReference type="ChEBI" id="CHEBI:30013"/>
        <dbReference type="ChEBI" id="CHEBI:43474"/>
        <dbReference type="ChEBI" id="CHEBI:61977"/>
        <dbReference type="EC" id="3.1.3.16"/>
    </reaction>
</comment>
<dbReference type="InterPro" id="IPR036028">
    <property type="entry name" value="SH3-like_dom_sf"/>
</dbReference>
<dbReference type="Pfam" id="PF00149">
    <property type="entry name" value="Metallophos"/>
    <property type="match status" value="1"/>
</dbReference>
<dbReference type="EC" id="3.1.3.16" evidence="10"/>
<dbReference type="GO" id="GO:0004722">
    <property type="term" value="F:protein serine/threonine phosphatase activity"/>
    <property type="evidence" value="ECO:0007669"/>
    <property type="project" value="UniProtKB-EC"/>
</dbReference>
<gene>
    <name evidence="13" type="ORF">GRG538_LOCUS28668</name>
</gene>
<dbReference type="InterPro" id="IPR050341">
    <property type="entry name" value="PP1_catalytic_subunit"/>
</dbReference>
<evidence type="ECO:0000256" key="5">
    <source>
        <dbReference type="ARBA" id="ARBA00022912"/>
    </source>
</evidence>
<evidence type="ECO:0000256" key="7">
    <source>
        <dbReference type="ARBA" id="ARBA00047761"/>
    </source>
</evidence>
<dbReference type="InterPro" id="IPR001452">
    <property type="entry name" value="SH3_domain"/>
</dbReference>
<evidence type="ECO:0000256" key="3">
    <source>
        <dbReference type="ARBA" id="ARBA00022723"/>
    </source>
</evidence>
<dbReference type="Gene3D" id="2.30.30.40">
    <property type="entry name" value="SH3 Domains"/>
    <property type="match status" value="1"/>
</dbReference>